<reference evidence="13" key="1">
    <citation type="journal article" date="2016" name="Genome Announc.">
        <title>Complete Chloroplast and Mitochondrial Genome Sequences of the Hydrocarbon Oil-Producing Green Microalga Botryococcus braunii Race B (Showa).</title>
        <authorList>
            <person name="Blifernez-Klassen O."/>
            <person name="Wibberg D."/>
            <person name="Winkler A."/>
            <person name="Blom J."/>
            <person name="Goesmann A."/>
            <person name="Kalinowski J."/>
            <person name="Kruse O."/>
        </authorList>
    </citation>
    <scope>NUCLEOTIDE SEQUENCE</scope>
    <source>
        <strain evidence="13">Showa</strain>
    </source>
</reference>
<dbReference type="GO" id="GO:0003735">
    <property type="term" value="F:structural constituent of ribosome"/>
    <property type="evidence" value="ECO:0007669"/>
    <property type="project" value="InterPro"/>
</dbReference>
<dbReference type="PROSITE" id="PS50159">
    <property type="entry name" value="RIBOSOMAL_S13_2"/>
    <property type="match status" value="1"/>
</dbReference>
<evidence type="ECO:0000256" key="12">
    <source>
        <dbReference type="SAM" id="MobiDB-lite"/>
    </source>
</evidence>
<proteinExistence type="inferred from homology"/>
<comment type="subcellular location">
    <subcellularLocation>
        <location evidence="1">Mitochondrion</location>
    </subcellularLocation>
</comment>
<dbReference type="InterPro" id="IPR010979">
    <property type="entry name" value="Ribosomal_uS13-like_H2TH"/>
</dbReference>
<geneLocation type="mitochondrion" evidence="13"/>
<dbReference type="SUPFAM" id="SSF46946">
    <property type="entry name" value="S13-like H2TH domain"/>
    <property type="match status" value="1"/>
</dbReference>
<evidence type="ECO:0000256" key="9">
    <source>
        <dbReference type="ARBA" id="ARBA00038537"/>
    </source>
</evidence>
<evidence type="ECO:0000256" key="7">
    <source>
        <dbReference type="ARBA" id="ARBA00023274"/>
    </source>
</evidence>
<comment type="function">
    <text evidence="8">Located at the top of the head of the small subunit, it contacts several helices of the 18S rRNA.</text>
</comment>
<comment type="similarity">
    <text evidence="2">Belongs to the universal ribosomal protein uS13 family.</text>
</comment>
<dbReference type="PANTHER" id="PTHR10871">
    <property type="entry name" value="30S RIBOSOMAL PROTEIN S13/40S RIBOSOMAL PROTEIN S18"/>
    <property type="match status" value="1"/>
</dbReference>
<sequence length="257" mass="28494">MIYFLNNNIENKKKVSVALAEIFGLGKRGCTDICDLVGISENIRICHLSGRQLDLLGAVIEENYSIGLDLKSLLRREIERYKQISAYRGIRHAQGLPCRGQRTHTNGKTVRALTRPVVVKGESTAQRVRGSRGKSSKLSSPSTRKKLLKLPTSAHPYCKLLQGQSGHPVPVRKLIRSNHCATNYRHFASNYRNPRRGYPWVLGSASHGQLPNPDPLRGYQGVTLCPRNPLRVTALILKFRVGTPSRGIALTLATATP</sequence>
<evidence type="ECO:0000256" key="1">
    <source>
        <dbReference type="ARBA" id="ARBA00004173"/>
    </source>
</evidence>
<dbReference type="AlphaFoldDB" id="A0A167RLJ2"/>
<evidence type="ECO:0000256" key="3">
    <source>
        <dbReference type="ARBA" id="ARBA00022730"/>
    </source>
</evidence>
<keyword evidence="5 13" id="KW-0689">Ribosomal protein</keyword>
<feature type="region of interest" description="Disordered" evidence="12">
    <location>
        <begin position="122"/>
        <end position="145"/>
    </location>
</feature>
<dbReference type="GO" id="GO:0015935">
    <property type="term" value="C:small ribosomal subunit"/>
    <property type="evidence" value="ECO:0007669"/>
    <property type="project" value="TreeGrafter"/>
</dbReference>
<keyword evidence="7" id="KW-0687">Ribonucleoprotein</keyword>
<dbReference type="InterPro" id="IPR018269">
    <property type="entry name" value="Ribosomal_uS13_CS"/>
</dbReference>
<comment type="subunit">
    <text evidence="9">Part of the small ribosomal subunit.</text>
</comment>
<evidence type="ECO:0000256" key="5">
    <source>
        <dbReference type="ARBA" id="ARBA00022980"/>
    </source>
</evidence>
<organism evidence="13">
    <name type="scientific">Botryococcus braunii Showa</name>
    <dbReference type="NCBI Taxonomy" id="1202541"/>
    <lineage>
        <taxon>Eukaryota</taxon>
        <taxon>Viridiplantae</taxon>
        <taxon>Chlorophyta</taxon>
        <taxon>core chlorophytes</taxon>
        <taxon>Trebouxiophyceae</taxon>
        <taxon>Trebouxiophyceae incertae sedis</taxon>
        <taxon>Elliptochloris clade</taxon>
        <taxon>Botryococcus</taxon>
    </lineage>
</organism>
<dbReference type="GO" id="GO:0005739">
    <property type="term" value="C:mitochondrion"/>
    <property type="evidence" value="ECO:0007669"/>
    <property type="project" value="UniProtKB-SubCell"/>
</dbReference>
<dbReference type="InterPro" id="IPR027437">
    <property type="entry name" value="Rbsml_uS13_C"/>
</dbReference>
<evidence type="ECO:0000256" key="6">
    <source>
        <dbReference type="ARBA" id="ARBA00023128"/>
    </source>
</evidence>
<evidence type="ECO:0000256" key="10">
    <source>
        <dbReference type="ARBA" id="ARBA00040757"/>
    </source>
</evidence>
<keyword evidence="6 13" id="KW-0496">Mitochondrion</keyword>
<name>A0A167RLJ2_BOTBR</name>
<evidence type="ECO:0000256" key="8">
    <source>
        <dbReference type="ARBA" id="ARBA00037439"/>
    </source>
</evidence>
<keyword evidence="4" id="KW-0694">RNA-binding</keyword>
<keyword evidence="3" id="KW-0699">rRNA-binding</keyword>
<accession>A0A167RLJ2</accession>
<dbReference type="InterPro" id="IPR001892">
    <property type="entry name" value="Ribosomal_uS13"/>
</dbReference>
<gene>
    <name evidence="13" type="primary">rps13</name>
</gene>
<dbReference type="Pfam" id="PF00416">
    <property type="entry name" value="Ribosomal_S13"/>
    <property type="match status" value="1"/>
</dbReference>
<dbReference type="Gene3D" id="4.10.910.10">
    <property type="entry name" value="30s ribosomal protein s13, domain 2"/>
    <property type="match status" value="1"/>
</dbReference>
<dbReference type="EMBL" id="LT545992">
    <property type="protein sequence ID" value="SAI75997.1"/>
    <property type="molecule type" value="Genomic_DNA"/>
</dbReference>
<evidence type="ECO:0000256" key="11">
    <source>
        <dbReference type="ARBA" id="ARBA00042802"/>
    </source>
</evidence>
<dbReference type="PANTHER" id="PTHR10871:SF8">
    <property type="entry name" value="SMALL RIBOSOMAL SUBUNIT PROTEIN US13M"/>
    <property type="match status" value="1"/>
</dbReference>
<evidence type="ECO:0000256" key="4">
    <source>
        <dbReference type="ARBA" id="ARBA00022884"/>
    </source>
</evidence>
<protein>
    <recommendedName>
        <fullName evidence="10">Small ribosomal subunit protein uS13m</fullName>
    </recommendedName>
    <alternativeName>
        <fullName evidence="11">Ribosomal protein S13, mitochondrial</fullName>
    </alternativeName>
</protein>
<dbReference type="HAMAP" id="MF_01315">
    <property type="entry name" value="Ribosomal_uS13"/>
    <property type="match status" value="1"/>
</dbReference>
<evidence type="ECO:0000256" key="2">
    <source>
        <dbReference type="ARBA" id="ARBA00008080"/>
    </source>
</evidence>
<dbReference type="GO" id="GO:0006412">
    <property type="term" value="P:translation"/>
    <property type="evidence" value="ECO:0007669"/>
    <property type="project" value="InterPro"/>
</dbReference>
<dbReference type="Gene3D" id="1.10.8.50">
    <property type="match status" value="1"/>
</dbReference>
<dbReference type="PROSITE" id="PS00646">
    <property type="entry name" value="RIBOSOMAL_S13_1"/>
    <property type="match status" value="1"/>
</dbReference>
<evidence type="ECO:0000313" key="13">
    <source>
        <dbReference type="EMBL" id="SAI75997.1"/>
    </source>
</evidence>
<dbReference type="GO" id="GO:0019843">
    <property type="term" value="F:rRNA binding"/>
    <property type="evidence" value="ECO:0007669"/>
    <property type="project" value="UniProtKB-KW"/>
</dbReference>